<protein>
    <submittedName>
        <fullName evidence="3">Cuticular protein</fullName>
    </submittedName>
</protein>
<dbReference type="InterPro" id="IPR050468">
    <property type="entry name" value="Cuticle_Struct_Prot"/>
</dbReference>
<keyword evidence="1" id="KW-0193">Cuticle</keyword>
<reference evidence="3" key="1">
    <citation type="submission" date="2017-09" db="EMBL/GenBank/DDBJ databases">
        <authorList>
            <person name="Ehlers B."/>
            <person name="Leendertz F.H."/>
        </authorList>
    </citation>
    <scope>NUCLEOTIDE SEQUENCE</scope>
    <source>
        <strain evidence="3">NlugCpr35</strain>
    </source>
</reference>
<feature type="signal peptide" evidence="2">
    <location>
        <begin position="1"/>
        <end position="19"/>
    </location>
</feature>
<dbReference type="PROSITE" id="PS51155">
    <property type="entry name" value="CHIT_BIND_RR_2"/>
    <property type="match status" value="1"/>
</dbReference>
<accession>A0A2S1ZSA2</accession>
<dbReference type="PANTHER" id="PTHR10380">
    <property type="entry name" value="CUTICLE PROTEIN"/>
    <property type="match status" value="1"/>
</dbReference>
<proteinExistence type="evidence at transcript level"/>
<dbReference type="OrthoDB" id="8021718at2759"/>
<evidence type="ECO:0000313" key="3">
    <source>
        <dbReference type="EMBL" id="AWK28331.1"/>
    </source>
</evidence>
<dbReference type="RefSeq" id="XP_039293705.1">
    <property type="nucleotide sequence ID" value="XM_039437771.1"/>
</dbReference>
<evidence type="ECO:0000256" key="1">
    <source>
        <dbReference type="PROSITE-ProRule" id="PRU00497"/>
    </source>
</evidence>
<evidence type="ECO:0000256" key="2">
    <source>
        <dbReference type="SAM" id="SignalP"/>
    </source>
</evidence>
<name>A0A2S1ZSA2_NILLU</name>
<reference evidence="3" key="2">
    <citation type="journal article" date="2018" name="Proc. Natl. Acad. Sci. U.S.A.">
        <title>A comprehensive omics analysis and functional survey of cuticular proteins in the brown planthopper.</title>
        <authorList>
            <person name="Pan P.L."/>
            <person name="Ye Y.X."/>
            <person name="Lou Y.H."/>
            <person name="Lu J.B."/>
            <person name="Cheng C."/>
            <person name="Shen Y."/>
            <person name="Moussian B."/>
            <person name="Zhang C.X."/>
        </authorList>
    </citation>
    <scope>NUCLEOTIDE SEQUENCE</scope>
    <source>
        <strain evidence="3">NlugCpr35</strain>
    </source>
</reference>
<dbReference type="EMBL" id="MF942808">
    <property type="protein sequence ID" value="AWK28331.1"/>
    <property type="molecule type" value="mRNA"/>
</dbReference>
<dbReference type="GO" id="GO:0008010">
    <property type="term" value="F:structural constituent of chitin-based larval cuticle"/>
    <property type="evidence" value="ECO:0007669"/>
    <property type="project" value="TreeGrafter"/>
</dbReference>
<dbReference type="GeneID" id="120353573"/>
<dbReference type="AlphaFoldDB" id="A0A2S1ZSA2"/>
<dbReference type="PRINTS" id="PR00947">
    <property type="entry name" value="CUTICLE"/>
</dbReference>
<feature type="chain" id="PRO_5015634918" evidence="2">
    <location>
        <begin position="20"/>
        <end position="217"/>
    </location>
</feature>
<dbReference type="GO" id="GO:0062129">
    <property type="term" value="C:chitin-based extracellular matrix"/>
    <property type="evidence" value="ECO:0007669"/>
    <property type="project" value="TreeGrafter"/>
</dbReference>
<sequence length="217" mass="24882">MLWPTMIVALIQTAKMVHSIPIKSVKTPSDKHMHTSEWVQVFNHGNQGPGNYVFSYDNSDSNNLQFQEERNENGTIVGSYGKMGPDGKMKIVHYVSDKKGYRSKEEDMKAPDMQKTKTILHTDIMKNLDKNKKMQDSIMTRTSSADANTFLKAITLGQNPLGNIPMPEIMNLKNQDHPDFDVLFNNVYPHDKRVDLKKLISNYDTGNFFLLQYPFHL</sequence>
<dbReference type="Pfam" id="PF00379">
    <property type="entry name" value="Chitin_bind_4"/>
    <property type="match status" value="1"/>
</dbReference>
<keyword evidence="2" id="KW-0732">Signal</keyword>
<dbReference type="InterPro" id="IPR000618">
    <property type="entry name" value="Insect_cuticle"/>
</dbReference>
<dbReference type="KEGG" id="nlu:120353573"/>
<organism evidence="3">
    <name type="scientific">Nilaparvata lugens</name>
    <name type="common">Brown planthopper</name>
    <dbReference type="NCBI Taxonomy" id="108931"/>
    <lineage>
        <taxon>Eukaryota</taxon>
        <taxon>Metazoa</taxon>
        <taxon>Ecdysozoa</taxon>
        <taxon>Arthropoda</taxon>
        <taxon>Hexapoda</taxon>
        <taxon>Insecta</taxon>
        <taxon>Pterygota</taxon>
        <taxon>Neoptera</taxon>
        <taxon>Paraneoptera</taxon>
        <taxon>Hemiptera</taxon>
        <taxon>Auchenorrhyncha</taxon>
        <taxon>Fulgoroidea</taxon>
        <taxon>Delphacidae</taxon>
        <taxon>Delphacinae</taxon>
        <taxon>Nilaparvata</taxon>
    </lineage>
</organism>